<dbReference type="PROSITE" id="PS50110">
    <property type="entry name" value="RESPONSE_REGULATORY"/>
    <property type="match status" value="1"/>
</dbReference>
<gene>
    <name evidence="6" type="ORF">Raf01_50150</name>
</gene>
<dbReference type="InterPro" id="IPR011006">
    <property type="entry name" value="CheY-like_superfamily"/>
</dbReference>
<feature type="modified residue" description="4-aspartylphosphate" evidence="3">
    <location>
        <position position="78"/>
    </location>
</feature>
<dbReference type="GO" id="GO:0006355">
    <property type="term" value="P:regulation of DNA-templated transcription"/>
    <property type="evidence" value="ECO:0007669"/>
    <property type="project" value="InterPro"/>
</dbReference>
<evidence type="ECO:0000259" key="4">
    <source>
        <dbReference type="PROSITE" id="PS50043"/>
    </source>
</evidence>
<dbReference type="SMART" id="SM00448">
    <property type="entry name" value="REC"/>
    <property type="match status" value="1"/>
</dbReference>
<dbReference type="SMART" id="SM00421">
    <property type="entry name" value="HTH_LUXR"/>
    <property type="match status" value="1"/>
</dbReference>
<evidence type="ECO:0000259" key="5">
    <source>
        <dbReference type="PROSITE" id="PS50110"/>
    </source>
</evidence>
<dbReference type="CDD" id="cd06170">
    <property type="entry name" value="LuxR_C_like"/>
    <property type="match status" value="1"/>
</dbReference>
<accession>A0A8J3VSU6</accession>
<dbReference type="PANTHER" id="PTHR43214">
    <property type="entry name" value="TWO-COMPONENT RESPONSE REGULATOR"/>
    <property type="match status" value="1"/>
</dbReference>
<dbReference type="AlphaFoldDB" id="A0A8J3VSU6"/>
<keyword evidence="7" id="KW-1185">Reference proteome</keyword>
<keyword evidence="1 3" id="KW-0597">Phosphoprotein</keyword>
<evidence type="ECO:0000256" key="2">
    <source>
        <dbReference type="ARBA" id="ARBA00023125"/>
    </source>
</evidence>
<dbReference type="GO" id="GO:0003677">
    <property type="term" value="F:DNA binding"/>
    <property type="evidence" value="ECO:0007669"/>
    <property type="project" value="UniProtKB-KW"/>
</dbReference>
<sequence>MVRQEAPSDLGGVWTHAHQQAAASNISVLLGDDHAIFAEALKVRLGREADLHPISIAYDAEQVRARVTRDRPRVVVLDIALAGVSGVALAGHVREISPETRVVILSGVEPATAIVAAVRCGVRAWLSKTVRPDDLVRAIRGVARGEAWFAPDVLGQVLTALVHRAPETPGALAALTPRETEVLQCLVNGMTRDQIARGLHLTTNTVRTHIQNLLAKSGVHTTLELTALAFRHGFRSTQR</sequence>
<protein>
    <submittedName>
        <fullName evidence="6">DNA-binding response regulator</fullName>
    </submittedName>
</protein>
<dbReference type="InterPro" id="IPR058245">
    <property type="entry name" value="NreC/VraR/RcsB-like_REC"/>
</dbReference>
<comment type="caution">
    <text evidence="6">The sequence shown here is derived from an EMBL/GenBank/DDBJ whole genome shotgun (WGS) entry which is preliminary data.</text>
</comment>
<evidence type="ECO:0000256" key="1">
    <source>
        <dbReference type="ARBA" id="ARBA00022553"/>
    </source>
</evidence>
<dbReference type="SUPFAM" id="SSF52172">
    <property type="entry name" value="CheY-like"/>
    <property type="match status" value="1"/>
</dbReference>
<keyword evidence="2 6" id="KW-0238">DNA-binding</keyword>
<evidence type="ECO:0000256" key="3">
    <source>
        <dbReference type="PROSITE-ProRule" id="PRU00169"/>
    </source>
</evidence>
<dbReference type="Pfam" id="PF00072">
    <property type="entry name" value="Response_reg"/>
    <property type="match status" value="1"/>
</dbReference>
<organism evidence="6 7">
    <name type="scientific">Rugosimonospora africana</name>
    <dbReference type="NCBI Taxonomy" id="556532"/>
    <lineage>
        <taxon>Bacteria</taxon>
        <taxon>Bacillati</taxon>
        <taxon>Actinomycetota</taxon>
        <taxon>Actinomycetes</taxon>
        <taxon>Micromonosporales</taxon>
        <taxon>Micromonosporaceae</taxon>
        <taxon>Rugosimonospora</taxon>
    </lineage>
</organism>
<dbReference type="EMBL" id="BONZ01000048">
    <property type="protein sequence ID" value="GIH16843.1"/>
    <property type="molecule type" value="Genomic_DNA"/>
</dbReference>
<dbReference type="Pfam" id="PF00196">
    <property type="entry name" value="GerE"/>
    <property type="match status" value="1"/>
</dbReference>
<dbReference type="InterPro" id="IPR016032">
    <property type="entry name" value="Sig_transdc_resp-reg_C-effctor"/>
</dbReference>
<dbReference type="GO" id="GO:0000160">
    <property type="term" value="P:phosphorelay signal transduction system"/>
    <property type="evidence" value="ECO:0007669"/>
    <property type="project" value="InterPro"/>
</dbReference>
<evidence type="ECO:0000313" key="7">
    <source>
        <dbReference type="Proteomes" id="UP000642748"/>
    </source>
</evidence>
<feature type="domain" description="HTH luxR-type" evidence="4">
    <location>
        <begin position="168"/>
        <end position="233"/>
    </location>
</feature>
<dbReference type="InterPro" id="IPR001789">
    <property type="entry name" value="Sig_transdc_resp-reg_receiver"/>
</dbReference>
<evidence type="ECO:0000313" key="6">
    <source>
        <dbReference type="EMBL" id="GIH16843.1"/>
    </source>
</evidence>
<proteinExistence type="predicted"/>
<dbReference type="CDD" id="cd17535">
    <property type="entry name" value="REC_NarL-like"/>
    <property type="match status" value="1"/>
</dbReference>
<dbReference type="Proteomes" id="UP000642748">
    <property type="component" value="Unassembled WGS sequence"/>
</dbReference>
<feature type="domain" description="Response regulatory" evidence="5">
    <location>
        <begin position="27"/>
        <end position="143"/>
    </location>
</feature>
<dbReference type="PROSITE" id="PS50043">
    <property type="entry name" value="HTH_LUXR_2"/>
    <property type="match status" value="1"/>
</dbReference>
<dbReference type="SUPFAM" id="SSF46894">
    <property type="entry name" value="C-terminal effector domain of the bipartite response regulators"/>
    <property type="match status" value="1"/>
</dbReference>
<dbReference type="PANTHER" id="PTHR43214:SF42">
    <property type="entry name" value="TRANSCRIPTIONAL REGULATORY PROTEIN DESR"/>
    <property type="match status" value="1"/>
</dbReference>
<dbReference type="Gene3D" id="3.40.50.2300">
    <property type="match status" value="1"/>
</dbReference>
<dbReference type="InterPro" id="IPR039420">
    <property type="entry name" value="WalR-like"/>
</dbReference>
<dbReference type="PRINTS" id="PR00038">
    <property type="entry name" value="HTHLUXR"/>
</dbReference>
<name>A0A8J3VSU6_9ACTN</name>
<reference evidence="6" key="1">
    <citation type="submission" date="2021-01" db="EMBL/GenBank/DDBJ databases">
        <title>Whole genome shotgun sequence of Rugosimonospora africana NBRC 104875.</title>
        <authorList>
            <person name="Komaki H."/>
            <person name="Tamura T."/>
        </authorList>
    </citation>
    <scope>NUCLEOTIDE SEQUENCE</scope>
    <source>
        <strain evidence="6">NBRC 104875</strain>
    </source>
</reference>
<dbReference type="InterPro" id="IPR000792">
    <property type="entry name" value="Tscrpt_reg_LuxR_C"/>
</dbReference>